<dbReference type="PANTHER" id="PTHR42723">
    <property type="entry name" value="CHLOROPHYLL SYNTHASE"/>
    <property type="match status" value="1"/>
</dbReference>
<name>M7TIL6_EUTLA</name>
<keyword evidence="2" id="KW-1185">Reference proteome</keyword>
<gene>
    <name evidence="1" type="ORF">UCREL1_6433</name>
</gene>
<evidence type="ECO:0000313" key="1">
    <source>
        <dbReference type="EMBL" id="EMR66570.1"/>
    </source>
</evidence>
<proteinExistence type="predicted"/>
<dbReference type="HOGENOM" id="CLU_1189921_0_0_1"/>
<dbReference type="KEGG" id="ela:UCREL1_6433"/>
<dbReference type="InterPro" id="IPR050475">
    <property type="entry name" value="Prenyltransferase_related"/>
</dbReference>
<dbReference type="Gene3D" id="1.10.357.140">
    <property type="entry name" value="UbiA prenyltransferase"/>
    <property type="match status" value="1"/>
</dbReference>
<evidence type="ECO:0000313" key="2">
    <source>
        <dbReference type="Proteomes" id="UP000012174"/>
    </source>
</evidence>
<dbReference type="CDD" id="cd13965">
    <property type="entry name" value="PT_UbiA_3"/>
    <property type="match status" value="1"/>
</dbReference>
<dbReference type="PANTHER" id="PTHR42723:SF1">
    <property type="entry name" value="CHLOROPHYLL SYNTHASE, CHLOROPLASTIC"/>
    <property type="match status" value="1"/>
</dbReference>
<accession>M7TIL6</accession>
<organism evidence="1 2">
    <name type="scientific">Eutypa lata (strain UCR-EL1)</name>
    <name type="common">Grapevine dieback disease fungus</name>
    <name type="synonym">Eutypa armeniacae</name>
    <dbReference type="NCBI Taxonomy" id="1287681"/>
    <lineage>
        <taxon>Eukaryota</taxon>
        <taxon>Fungi</taxon>
        <taxon>Dikarya</taxon>
        <taxon>Ascomycota</taxon>
        <taxon>Pezizomycotina</taxon>
        <taxon>Sordariomycetes</taxon>
        <taxon>Xylariomycetidae</taxon>
        <taxon>Xylariales</taxon>
        <taxon>Diatrypaceae</taxon>
        <taxon>Eutypa</taxon>
    </lineage>
</organism>
<dbReference type="EMBL" id="KB706616">
    <property type="protein sequence ID" value="EMR66570.1"/>
    <property type="molecule type" value="Genomic_DNA"/>
</dbReference>
<reference evidence="2" key="1">
    <citation type="journal article" date="2013" name="Genome Announc.">
        <title>Draft genome sequence of the grapevine dieback fungus Eutypa lata UCR-EL1.</title>
        <authorList>
            <person name="Blanco-Ulate B."/>
            <person name="Rolshausen P.E."/>
            <person name="Cantu D."/>
        </authorList>
    </citation>
    <scope>NUCLEOTIDE SEQUENCE [LARGE SCALE GENOMIC DNA]</scope>
    <source>
        <strain evidence="2">UCR-EL1</strain>
    </source>
</reference>
<dbReference type="OrthoDB" id="434972at2759"/>
<dbReference type="AlphaFoldDB" id="M7TIL6"/>
<dbReference type="Proteomes" id="UP000012174">
    <property type="component" value="Unassembled WGS sequence"/>
</dbReference>
<protein>
    <submittedName>
        <fullName evidence="1">Uncharacterized protein</fullName>
    </submittedName>
</protein>
<sequence>MSKSAKVELLSFSWARALAASSLIHGPPPLAIDVLQRSPLVLVFNFISLLMFDLSNQRSLESVEEDRINKPWRPIPSGQVTPEQTRKVMLLTAPFVLGFYYLLGISKQGLLVQFLSWYYNDLKGGDEVFRDAIIAASYGLANVTSLRLAVGSESADLKDQEGDHIRGRKTVPLVFGDRTARFAIAVSVPFWALSSLEGVDKTFSPGGPTYVEAMVPLAREFISSAASEQLELG</sequence>
<dbReference type="InterPro" id="IPR044878">
    <property type="entry name" value="UbiA_sf"/>
</dbReference>
<dbReference type="eggNOG" id="ENOG502SNAR">
    <property type="taxonomic scope" value="Eukaryota"/>
</dbReference>